<dbReference type="InterPro" id="IPR006311">
    <property type="entry name" value="TAT_signal"/>
</dbReference>
<feature type="domain" description="ABC-type glycine betaine transport system substrate-binding" evidence="6">
    <location>
        <begin position="59"/>
        <end position="297"/>
    </location>
</feature>
<comment type="subcellular location">
    <subcellularLocation>
        <location evidence="1">Cell membrane</location>
    </subcellularLocation>
</comment>
<dbReference type="GO" id="GO:0031460">
    <property type="term" value="P:glycine betaine transport"/>
    <property type="evidence" value="ECO:0007669"/>
    <property type="project" value="TreeGrafter"/>
</dbReference>
<evidence type="ECO:0000256" key="1">
    <source>
        <dbReference type="ARBA" id="ARBA00004236"/>
    </source>
</evidence>
<dbReference type="SUPFAM" id="SSF53850">
    <property type="entry name" value="Periplasmic binding protein-like II"/>
    <property type="match status" value="1"/>
</dbReference>
<dbReference type="Gene3D" id="3.40.190.100">
    <property type="entry name" value="Glycine betaine-binding periplasmic protein, domain 2"/>
    <property type="match status" value="1"/>
</dbReference>
<dbReference type="EMBL" id="JAJOMB010000003">
    <property type="protein sequence ID" value="MCD5311016.1"/>
    <property type="molecule type" value="Genomic_DNA"/>
</dbReference>
<sequence length="309" mass="32885">MNAVSRRQALLLGLAAGALGTVSACSGQTAKFSGGSGGGDSGGSGDDDGGKSVSLALVAGWDDAIAVTYLWKELLEQRGYSVRIQELEIAAVFTGVANGQIDMYLDAWLPTTHQAYWDRFKDDLEVLSVWSSGVNVLAVPDYVSVSSLADLKGNAGEFGDRIVGVEAGGGLMTATREQVMPAYGLDQFTLVEGSSPAMLAALETAIKRKQAIAVTLWEPHWAFSRYPIKALEDPDAAFGEPDELSVIATKGFGANNPELTEWFKGFKLTPAQLGEIMERNQEAGQGNEQTAVKAWITENQAEVDGWFPA</sequence>
<dbReference type="GO" id="GO:0015226">
    <property type="term" value="F:carnitine transmembrane transporter activity"/>
    <property type="evidence" value="ECO:0007669"/>
    <property type="project" value="TreeGrafter"/>
</dbReference>
<comment type="caution">
    <text evidence="7">The sequence shown here is derived from an EMBL/GenBank/DDBJ whole genome shotgun (WGS) entry which is preliminary data.</text>
</comment>
<dbReference type="PANTHER" id="PTHR47737">
    <property type="entry name" value="GLYCINE BETAINE/PROLINE BETAINE TRANSPORT SYSTEM PERMEASE PROTEIN PROW"/>
    <property type="match status" value="1"/>
</dbReference>
<keyword evidence="4" id="KW-0472">Membrane</keyword>
<dbReference type="InterPro" id="IPR007210">
    <property type="entry name" value="ABC_Gly_betaine_transp_sub-bd"/>
</dbReference>
<dbReference type="Pfam" id="PF04069">
    <property type="entry name" value="OpuAC"/>
    <property type="match status" value="1"/>
</dbReference>
<protein>
    <submittedName>
        <fullName evidence="7">Glycine betaine ABC transporter substrate-binding protein</fullName>
    </submittedName>
</protein>
<evidence type="ECO:0000256" key="3">
    <source>
        <dbReference type="ARBA" id="ARBA00022475"/>
    </source>
</evidence>
<evidence type="ECO:0000256" key="4">
    <source>
        <dbReference type="ARBA" id="ARBA00023136"/>
    </source>
</evidence>
<evidence type="ECO:0000256" key="2">
    <source>
        <dbReference type="ARBA" id="ARBA00022448"/>
    </source>
</evidence>
<dbReference type="CDD" id="cd13639">
    <property type="entry name" value="PBP2_OpuAC_like"/>
    <property type="match status" value="1"/>
</dbReference>
<dbReference type="PROSITE" id="PS51257">
    <property type="entry name" value="PROKAR_LIPOPROTEIN"/>
    <property type="match status" value="1"/>
</dbReference>
<dbReference type="PANTHER" id="PTHR47737:SF1">
    <property type="entry name" value="GLYCINE BETAINE_PROLINE BETAINE TRANSPORT SYSTEM PERMEASE PROTEIN PROW"/>
    <property type="match status" value="1"/>
</dbReference>
<dbReference type="AlphaFoldDB" id="A0A9X1ND15"/>
<evidence type="ECO:0000313" key="8">
    <source>
        <dbReference type="Proteomes" id="UP001138997"/>
    </source>
</evidence>
<organism evidence="7 8">
    <name type="scientific">Kineosporia babensis</name>
    <dbReference type="NCBI Taxonomy" id="499548"/>
    <lineage>
        <taxon>Bacteria</taxon>
        <taxon>Bacillati</taxon>
        <taxon>Actinomycetota</taxon>
        <taxon>Actinomycetes</taxon>
        <taxon>Kineosporiales</taxon>
        <taxon>Kineosporiaceae</taxon>
        <taxon>Kineosporia</taxon>
    </lineage>
</organism>
<dbReference type="GO" id="GO:0015871">
    <property type="term" value="P:choline transport"/>
    <property type="evidence" value="ECO:0007669"/>
    <property type="project" value="TreeGrafter"/>
</dbReference>
<evidence type="ECO:0000256" key="5">
    <source>
        <dbReference type="SAM" id="SignalP"/>
    </source>
</evidence>
<proteinExistence type="predicted"/>
<dbReference type="GO" id="GO:0005275">
    <property type="term" value="F:amine transmembrane transporter activity"/>
    <property type="evidence" value="ECO:0007669"/>
    <property type="project" value="TreeGrafter"/>
</dbReference>
<reference evidence="7" key="1">
    <citation type="submission" date="2021-11" db="EMBL/GenBank/DDBJ databases">
        <title>Streptomyces corallinus and Kineosporia corallina sp. nov., two new coral-derived marine actinobacteria.</title>
        <authorList>
            <person name="Buangrab K."/>
            <person name="Sutthacheep M."/>
            <person name="Yeemin T."/>
            <person name="Harunari E."/>
            <person name="Igarashi Y."/>
            <person name="Sripreechasak P."/>
            <person name="Kanchanasin P."/>
            <person name="Tanasupawat S."/>
            <person name="Phongsopitanun W."/>
        </authorList>
    </citation>
    <scope>NUCLEOTIDE SEQUENCE</scope>
    <source>
        <strain evidence="7">JCM 31032</strain>
    </source>
</reference>
<keyword evidence="8" id="KW-1185">Reference proteome</keyword>
<accession>A0A9X1ND15</accession>
<dbReference type="RefSeq" id="WP_231440192.1">
    <property type="nucleotide sequence ID" value="NZ_JAJOMB010000003.1"/>
</dbReference>
<keyword evidence="5" id="KW-0732">Signal</keyword>
<feature type="chain" id="PRO_5040870320" evidence="5">
    <location>
        <begin position="25"/>
        <end position="309"/>
    </location>
</feature>
<keyword evidence="2" id="KW-0813">Transport</keyword>
<dbReference type="Gene3D" id="3.10.105.10">
    <property type="entry name" value="Dipeptide-binding Protein, Domain 3"/>
    <property type="match status" value="2"/>
</dbReference>
<evidence type="ECO:0000313" key="7">
    <source>
        <dbReference type="EMBL" id="MCD5311016.1"/>
    </source>
</evidence>
<dbReference type="GO" id="GO:0043190">
    <property type="term" value="C:ATP-binding cassette (ABC) transporter complex"/>
    <property type="evidence" value="ECO:0007669"/>
    <property type="project" value="InterPro"/>
</dbReference>
<name>A0A9X1ND15_9ACTN</name>
<gene>
    <name evidence="7" type="ORF">LR394_08915</name>
</gene>
<dbReference type="Proteomes" id="UP001138997">
    <property type="component" value="Unassembled WGS sequence"/>
</dbReference>
<evidence type="ECO:0000259" key="6">
    <source>
        <dbReference type="Pfam" id="PF04069"/>
    </source>
</evidence>
<keyword evidence="3" id="KW-1003">Cell membrane</keyword>
<feature type="signal peptide" evidence="5">
    <location>
        <begin position="1"/>
        <end position="24"/>
    </location>
</feature>
<dbReference type="PROSITE" id="PS51318">
    <property type="entry name" value="TAT"/>
    <property type="match status" value="1"/>
</dbReference>